<protein>
    <submittedName>
        <fullName evidence="1">Uncharacterized protein</fullName>
    </submittedName>
</protein>
<gene>
    <name evidence="1" type="ORF">CEXT_685881</name>
</gene>
<keyword evidence="2" id="KW-1185">Reference proteome</keyword>
<comment type="caution">
    <text evidence="1">The sequence shown here is derived from an EMBL/GenBank/DDBJ whole genome shotgun (WGS) entry which is preliminary data.</text>
</comment>
<proteinExistence type="predicted"/>
<reference evidence="1 2" key="1">
    <citation type="submission" date="2021-06" db="EMBL/GenBank/DDBJ databases">
        <title>Caerostris extrusa draft genome.</title>
        <authorList>
            <person name="Kono N."/>
            <person name="Arakawa K."/>
        </authorList>
    </citation>
    <scope>NUCLEOTIDE SEQUENCE [LARGE SCALE GENOMIC DNA]</scope>
</reference>
<name>A0AAV4Q5Y6_CAEEX</name>
<dbReference type="Proteomes" id="UP001054945">
    <property type="component" value="Unassembled WGS sequence"/>
</dbReference>
<dbReference type="AlphaFoldDB" id="A0AAV4Q5Y6"/>
<sequence length="96" mass="11141">MHVGLEEDSLKKKSAFHIPKIPEQIFSFRISVYLFLQSNLGQSIPPPFLFPFFPRVHLFIGVFRSLKYLRLLSPKISKMAANCQSITNWKFLAFPV</sequence>
<dbReference type="EMBL" id="BPLR01005642">
    <property type="protein sequence ID" value="GIY03944.1"/>
    <property type="molecule type" value="Genomic_DNA"/>
</dbReference>
<evidence type="ECO:0000313" key="1">
    <source>
        <dbReference type="EMBL" id="GIY03944.1"/>
    </source>
</evidence>
<evidence type="ECO:0000313" key="2">
    <source>
        <dbReference type="Proteomes" id="UP001054945"/>
    </source>
</evidence>
<accession>A0AAV4Q5Y6</accession>
<organism evidence="1 2">
    <name type="scientific">Caerostris extrusa</name>
    <name type="common">Bark spider</name>
    <name type="synonym">Caerostris bankana</name>
    <dbReference type="NCBI Taxonomy" id="172846"/>
    <lineage>
        <taxon>Eukaryota</taxon>
        <taxon>Metazoa</taxon>
        <taxon>Ecdysozoa</taxon>
        <taxon>Arthropoda</taxon>
        <taxon>Chelicerata</taxon>
        <taxon>Arachnida</taxon>
        <taxon>Araneae</taxon>
        <taxon>Araneomorphae</taxon>
        <taxon>Entelegynae</taxon>
        <taxon>Araneoidea</taxon>
        <taxon>Araneidae</taxon>
        <taxon>Caerostris</taxon>
    </lineage>
</organism>